<evidence type="ECO:0000256" key="1">
    <source>
        <dbReference type="SAM" id="MobiDB-lite"/>
    </source>
</evidence>
<gene>
    <name evidence="2" type="ORF">SEMRO_1564_G282780.1</name>
</gene>
<feature type="region of interest" description="Disordered" evidence="1">
    <location>
        <begin position="29"/>
        <end position="112"/>
    </location>
</feature>
<dbReference type="AlphaFoldDB" id="A0A9N8HST9"/>
<feature type="compositionally biased region" description="Basic and acidic residues" evidence="1">
    <location>
        <begin position="29"/>
        <end position="38"/>
    </location>
</feature>
<evidence type="ECO:0000313" key="2">
    <source>
        <dbReference type="EMBL" id="CAB9524651.1"/>
    </source>
</evidence>
<name>A0A9N8HST9_9STRA</name>
<reference evidence="2" key="1">
    <citation type="submission" date="2020-06" db="EMBL/GenBank/DDBJ databases">
        <authorList>
            <consortium name="Plant Systems Biology data submission"/>
        </authorList>
    </citation>
    <scope>NUCLEOTIDE SEQUENCE</scope>
    <source>
        <strain evidence="2">D6</strain>
    </source>
</reference>
<accession>A0A9N8HST9</accession>
<dbReference type="Proteomes" id="UP001153069">
    <property type="component" value="Unassembled WGS sequence"/>
</dbReference>
<feature type="compositionally biased region" description="Acidic residues" evidence="1">
    <location>
        <begin position="39"/>
        <end position="54"/>
    </location>
</feature>
<organism evidence="2 3">
    <name type="scientific">Seminavis robusta</name>
    <dbReference type="NCBI Taxonomy" id="568900"/>
    <lineage>
        <taxon>Eukaryota</taxon>
        <taxon>Sar</taxon>
        <taxon>Stramenopiles</taxon>
        <taxon>Ochrophyta</taxon>
        <taxon>Bacillariophyta</taxon>
        <taxon>Bacillariophyceae</taxon>
        <taxon>Bacillariophycidae</taxon>
        <taxon>Naviculales</taxon>
        <taxon>Naviculaceae</taxon>
        <taxon>Seminavis</taxon>
    </lineage>
</organism>
<protein>
    <submittedName>
        <fullName evidence="2">Uncharacterized protein</fullName>
    </submittedName>
</protein>
<proteinExistence type="predicted"/>
<keyword evidence="3" id="KW-1185">Reference proteome</keyword>
<dbReference type="EMBL" id="CAICTM010001562">
    <property type="protein sequence ID" value="CAB9524651.1"/>
    <property type="molecule type" value="Genomic_DNA"/>
</dbReference>
<evidence type="ECO:0000313" key="3">
    <source>
        <dbReference type="Proteomes" id="UP001153069"/>
    </source>
</evidence>
<comment type="caution">
    <text evidence="2">The sequence shown here is derived from an EMBL/GenBank/DDBJ whole genome shotgun (WGS) entry which is preliminary data.</text>
</comment>
<sequence length="155" mass="17494">MWKRRNIGNEWEGLLEGFAWIKMAKQEHQRIMEQRERACEDEDEDYCPMDDALEDEKAEKTAAEDGEPNDYDQFASFGDEEHTPQLDARASNDNNDDDNVEGRQEAESEEDKLLEDLAYEVIGEMLAGGAVDRALFFEGGDEGGNNGGGIQRAIL</sequence>